<proteinExistence type="predicted"/>
<accession>A0A8H7UXR4</accession>
<organism evidence="2 3">
    <name type="scientific">Mucor saturninus</name>
    <dbReference type="NCBI Taxonomy" id="64648"/>
    <lineage>
        <taxon>Eukaryota</taxon>
        <taxon>Fungi</taxon>
        <taxon>Fungi incertae sedis</taxon>
        <taxon>Mucoromycota</taxon>
        <taxon>Mucoromycotina</taxon>
        <taxon>Mucoromycetes</taxon>
        <taxon>Mucorales</taxon>
        <taxon>Mucorineae</taxon>
        <taxon>Mucoraceae</taxon>
        <taxon>Mucor</taxon>
    </lineage>
</organism>
<dbReference type="EMBL" id="JAEPRD010000093">
    <property type="protein sequence ID" value="KAG2199670.1"/>
    <property type="molecule type" value="Genomic_DNA"/>
</dbReference>
<protein>
    <submittedName>
        <fullName evidence="2">Uncharacterized protein</fullName>
    </submittedName>
</protein>
<name>A0A8H7UXR4_9FUNG</name>
<feature type="compositionally biased region" description="Acidic residues" evidence="1">
    <location>
        <begin position="84"/>
        <end position="97"/>
    </location>
</feature>
<feature type="region of interest" description="Disordered" evidence="1">
    <location>
        <begin position="70"/>
        <end position="108"/>
    </location>
</feature>
<evidence type="ECO:0000313" key="2">
    <source>
        <dbReference type="EMBL" id="KAG2199670.1"/>
    </source>
</evidence>
<keyword evidence="3" id="KW-1185">Reference proteome</keyword>
<reference evidence="2" key="1">
    <citation type="submission" date="2020-12" db="EMBL/GenBank/DDBJ databases">
        <title>Metabolic potential, ecology and presence of endohyphal bacteria is reflected in genomic diversity of Mucoromycotina.</title>
        <authorList>
            <person name="Muszewska A."/>
            <person name="Okrasinska A."/>
            <person name="Steczkiewicz K."/>
            <person name="Drgas O."/>
            <person name="Orlowska M."/>
            <person name="Perlinska-Lenart U."/>
            <person name="Aleksandrzak-Piekarczyk T."/>
            <person name="Szatraj K."/>
            <person name="Zielenkiewicz U."/>
            <person name="Pilsyk S."/>
            <person name="Malc E."/>
            <person name="Mieczkowski P."/>
            <person name="Kruszewska J.S."/>
            <person name="Biernat P."/>
            <person name="Pawlowska J."/>
        </authorList>
    </citation>
    <scope>NUCLEOTIDE SEQUENCE</scope>
    <source>
        <strain evidence="2">WA0000017839</strain>
    </source>
</reference>
<evidence type="ECO:0000256" key="1">
    <source>
        <dbReference type="SAM" id="MobiDB-lite"/>
    </source>
</evidence>
<sequence length="248" mass="28670">MNVCFKDLAHPSSCPPDPVRFNDTVTGTVVTMTEWIANELYRLQNNVRPRHCEHYEELVELIQEPKLLDSLTVPSQPPPPLPVYDDEDDDEESEDSEKSDNIPAEATKPTHAVKPSTVILCRVFIEIIRYCSRVGGPQSNHAPRLLLTEFEKLRQDKKLSNAVNPIAFRENLLKILFGKIQMTEQLVKCWKYLCEWVAVSRLDQTTWIEMSLNGYIAAQRFILAEHYIMRKYQKRNLKIATDIVICKK</sequence>
<evidence type="ECO:0000313" key="3">
    <source>
        <dbReference type="Proteomes" id="UP000603453"/>
    </source>
</evidence>
<dbReference type="OrthoDB" id="2355444at2759"/>
<dbReference type="AlphaFoldDB" id="A0A8H7UXR4"/>
<gene>
    <name evidence="2" type="ORF">INT47_005195</name>
</gene>
<comment type="caution">
    <text evidence="2">The sequence shown here is derived from an EMBL/GenBank/DDBJ whole genome shotgun (WGS) entry which is preliminary data.</text>
</comment>
<dbReference type="Proteomes" id="UP000603453">
    <property type="component" value="Unassembled WGS sequence"/>
</dbReference>